<evidence type="ECO:0000313" key="3">
    <source>
        <dbReference type="Proteomes" id="UP000015347"/>
    </source>
</evidence>
<sequence>MQKTILTALLSTSLIATAIPASSEGVFLNSLLDNYEFHDNDPDFWTHQGQRAQTIVENAKYLGVTAAEKLHYKLGLDEKGPKARAGYAAIASLLEFQFQTANAIFFGHEYAHFQTRDYFGFPDHYFYNTETAEEVDGLDLYVKLLFGSNPATAMNVGAYNGKDPGKTILTKSAGLNWQMNYSEEWVRRGLRSGGNRFFASAGYLNNRAKMFGYAMSDEDGDPGNLVGDVEFISHHFQNNLGIDTSISDIRMYSGLSLLASPTTWSVVQGFSDYAMTGDLKMKDPFFEAGPVPFTWDIPSYLNAENMTLAPTAYFDIDGYVVGAGIETPVIGEGDDEYTLSIGKNWDSFFVEAEHTFAPDGGHTEIEAGYDFNDHFGVEVRHMTSSGQSYRGDRNNLYGEDVTFAGINVRF</sequence>
<organism evidence="2 3">
    <name type="scientific">Salipiger mucosus DSM 16094</name>
    <dbReference type="NCBI Taxonomy" id="1123237"/>
    <lineage>
        <taxon>Bacteria</taxon>
        <taxon>Pseudomonadati</taxon>
        <taxon>Pseudomonadota</taxon>
        <taxon>Alphaproteobacteria</taxon>
        <taxon>Rhodobacterales</taxon>
        <taxon>Roseobacteraceae</taxon>
        <taxon>Salipiger</taxon>
    </lineage>
</organism>
<proteinExistence type="predicted"/>
<accession>S9Q5X2</accession>
<gene>
    <name evidence="2" type="ORF">Salmuc_04667</name>
</gene>
<keyword evidence="3" id="KW-1185">Reference proteome</keyword>
<dbReference type="EMBL" id="APVH01000043">
    <property type="protein sequence ID" value="EPX76781.1"/>
    <property type="molecule type" value="Genomic_DNA"/>
</dbReference>
<evidence type="ECO:0008006" key="4">
    <source>
        <dbReference type="Google" id="ProtNLM"/>
    </source>
</evidence>
<evidence type="ECO:0000313" key="2">
    <source>
        <dbReference type="EMBL" id="EPX76781.1"/>
    </source>
</evidence>
<keyword evidence="1" id="KW-0732">Signal</keyword>
<evidence type="ECO:0000256" key="1">
    <source>
        <dbReference type="SAM" id="SignalP"/>
    </source>
</evidence>
<dbReference type="RefSeq" id="WP_020041785.1">
    <property type="nucleotide sequence ID" value="NZ_KE557281.1"/>
</dbReference>
<dbReference type="HOGENOM" id="CLU_670639_0_0_5"/>
<name>S9Q5X2_9RHOB</name>
<protein>
    <recommendedName>
        <fullName evidence="4">Porin</fullName>
    </recommendedName>
</protein>
<comment type="caution">
    <text evidence="2">The sequence shown here is derived from an EMBL/GenBank/DDBJ whole genome shotgun (WGS) entry which is preliminary data.</text>
</comment>
<reference evidence="3" key="1">
    <citation type="journal article" date="2014" name="Stand. Genomic Sci.">
        <title>Genome sequence of the exopolysaccharide-producing Salipiger mucosus type strain (DSM 16094(T)), a moderately halophilic member of the Roseobacter clade.</title>
        <authorList>
            <person name="Riedel T."/>
            <person name="Spring S."/>
            <person name="Fiebig A."/>
            <person name="Petersen J."/>
            <person name="Kyrpides N.C."/>
            <person name="Goker M."/>
            <person name="Klenk H.P."/>
        </authorList>
    </citation>
    <scope>NUCLEOTIDE SEQUENCE [LARGE SCALE GENOMIC DNA]</scope>
    <source>
        <strain evidence="3">DSM 16094</strain>
    </source>
</reference>
<feature type="signal peptide" evidence="1">
    <location>
        <begin position="1"/>
        <end position="18"/>
    </location>
</feature>
<feature type="chain" id="PRO_5004554932" description="Porin" evidence="1">
    <location>
        <begin position="19"/>
        <end position="410"/>
    </location>
</feature>
<dbReference type="Proteomes" id="UP000015347">
    <property type="component" value="Unassembled WGS sequence"/>
</dbReference>
<dbReference type="AlphaFoldDB" id="S9Q5X2"/>